<dbReference type="InterPro" id="IPR006439">
    <property type="entry name" value="HAD-SF_hydro_IA"/>
</dbReference>
<feature type="binding site" evidence="3">
    <location>
        <begin position="44"/>
        <end position="49"/>
    </location>
    <ligand>
        <name>substrate</name>
    </ligand>
</feature>
<keyword evidence="4" id="KW-0479">Metal-binding</keyword>
<organism evidence="6 7">
    <name type="scientific">Phototrophicus methaneseepsis</name>
    <dbReference type="NCBI Taxonomy" id="2710758"/>
    <lineage>
        <taxon>Bacteria</taxon>
        <taxon>Bacillati</taxon>
        <taxon>Chloroflexota</taxon>
        <taxon>Candidatus Thermofontia</taxon>
        <taxon>Phototrophicales</taxon>
        <taxon>Phototrophicaceae</taxon>
        <taxon>Phototrophicus</taxon>
    </lineage>
</organism>
<dbReference type="Pfam" id="PF13419">
    <property type="entry name" value="HAD_2"/>
    <property type="match status" value="1"/>
</dbReference>
<feature type="binding site" evidence="4">
    <location>
        <position position="171"/>
    </location>
    <ligand>
        <name>Mg(2+)</name>
        <dbReference type="ChEBI" id="CHEBI:18420"/>
    </ligand>
</feature>
<dbReference type="SFLD" id="SFLDG01129">
    <property type="entry name" value="C1.5:_HAD__Beta-PGM__Phosphata"/>
    <property type="match status" value="1"/>
</dbReference>
<evidence type="ECO:0000256" key="5">
    <source>
        <dbReference type="PIRSR" id="PIRSR610972-4"/>
    </source>
</evidence>
<dbReference type="GO" id="GO:0005975">
    <property type="term" value="P:carbohydrate metabolic process"/>
    <property type="evidence" value="ECO:0007669"/>
    <property type="project" value="InterPro"/>
</dbReference>
<feature type="binding site" evidence="3">
    <location>
        <position position="76"/>
    </location>
    <ligand>
        <name>substrate</name>
    </ligand>
</feature>
<dbReference type="InterPro" id="IPR010972">
    <property type="entry name" value="Beta-PGM"/>
</dbReference>
<dbReference type="SUPFAM" id="SSF56784">
    <property type="entry name" value="HAD-like"/>
    <property type="match status" value="1"/>
</dbReference>
<dbReference type="AlphaFoldDB" id="A0A7S8EAY2"/>
<dbReference type="GO" id="GO:0000287">
    <property type="term" value="F:magnesium ion binding"/>
    <property type="evidence" value="ECO:0007669"/>
    <property type="project" value="InterPro"/>
</dbReference>
<sequence>MEVRALVFDLDGVITDTAEYHYLSWKRVTDEEGLPFSREDNMTMLGVSRRESLLRLMKMKDLSLSEEAMVEWMHRKNEYFKPYLENLSTADLMPGIMAFIEEARTTTDYKLGVASSSRNAKAVIKKLGLNHLFEVVGDAYTVANAKPSPDVFIWVAGALRVPMREVIVFEDARAGIEAAHIAGCASVGIGSTGLEEADLTVPTLEGLHVADVVEQVIRQRSLSQT</sequence>
<feature type="binding site" evidence="3">
    <location>
        <position position="52"/>
    </location>
    <ligand>
        <name>substrate</name>
    </ligand>
</feature>
<dbReference type="InterPro" id="IPR036412">
    <property type="entry name" value="HAD-like_sf"/>
</dbReference>
<dbReference type="PANTHER" id="PTHR43481">
    <property type="entry name" value="FRUCTOSE-1-PHOSPHATE PHOSPHATASE"/>
    <property type="match status" value="1"/>
</dbReference>
<feature type="binding site" evidence="4">
    <location>
        <position position="11"/>
    </location>
    <ligand>
        <name>Mg(2+)</name>
        <dbReference type="ChEBI" id="CHEBI:18420"/>
    </ligand>
</feature>
<feature type="binding site" evidence="3">
    <location>
        <begin position="115"/>
        <end position="119"/>
    </location>
    <ligand>
        <name>substrate</name>
    </ligand>
</feature>
<feature type="binding site" evidence="3">
    <location>
        <position position="25"/>
    </location>
    <ligand>
        <name>substrate</name>
    </ligand>
</feature>
<reference evidence="6 7" key="1">
    <citation type="submission" date="2020-02" db="EMBL/GenBank/DDBJ databases">
        <authorList>
            <person name="Zheng R.K."/>
            <person name="Sun C.M."/>
        </authorList>
    </citation>
    <scope>NUCLEOTIDE SEQUENCE [LARGE SCALE GENOMIC DNA]</scope>
    <source>
        <strain evidence="7">rifampicinis</strain>
    </source>
</reference>
<evidence type="ECO:0000313" key="6">
    <source>
        <dbReference type="EMBL" id="QPC83509.1"/>
    </source>
</evidence>
<dbReference type="InterPro" id="IPR041492">
    <property type="entry name" value="HAD_2"/>
</dbReference>
<keyword evidence="4" id="KW-0460">Magnesium</keyword>
<dbReference type="NCBIfam" id="TIGR01509">
    <property type="entry name" value="HAD-SF-IA-v3"/>
    <property type="match status" value="1"/>
</dbReference>
<dbReference type="NCBIfam" id="TIGR01990">
    <property type="entry name" value="bPGM"/>
    <property type="match status" value="1"/>
</dbReference>
<name>A0A7S8EAY2_9CHLR</name>
<dbReference type="KEGG" id="pmet:G4Y79_03755"/>
<proteinExistence type="inferred from homology"/>
<dbReference type="RefSeq" id="WP_195171576.1">
    <property type="nucleotide sequence ID" value="NZ_CP062983.1"/>
</dbReference>
<feature type="binding site" evidence="3">
    <location>
        <position position="146"/>
    </location>
    <ligand>
        <name>substrate</name>
    </ligand>
</feature>
<dbReference type="InterPro" id="IPR023198">
    <property type="entry name" value="PGP-like_dom2"/>
</dbReference>
<dbReference type="EC" id="5.4.2.6" evidence="6"/>
<accession>A0A7S8EAY2</accession>
<dbReference type="InterPro" id="IPR051806">
    <property type="entry name" value="HAD-like_SPP"/>
</dbReference>
<dbReference type="SFLD" id="SFLDS00003">
    <property type="entry name" value="Haloacid_Dehalogenase"/>
    <property type="match status" value="1"/>
</dbReference>
<dbReference type="InterPro" id="IPR010976">
    <property type="entry name" value="B-phosphoglucomutase_hydrolase"/>
</dbReference>
<comment type="cofactor">
    <cofactor evidence="4">
        <name>Mg(2+)</name>
        <dbReference type="ChEBI" id="CHEBI:18420"/>
    </cofactor>
    <text evidence="4">Binds 2 magnesium ions per subunit.</text>
</comment>
<feature type="site" description="Important for catalytic activity and assists the phosphoryl transfer reaction to Asp8 by balancing charge and orienting the reacting groups" evidence="5">
    <location>
        <position position="115"/>
    </location>
</feature>
<keyword evidence="6" id="KW-0413">Isomerase</keyword>
<feature type="site" description="Important for catalytic activity and assists the phosphoryl transfer reaction to Asp8 by balancing charge and orienting the reacting groups" evidence="5">
    <location>
        <position position="146"/>
    </location>
</feature>
<comment type="similarity">
    <text evidence="1">Belongs to the HAD-like hydrolase superfamily. CbbY/CbbZ/Gph/YieH family.</text>
</comment>
<dbReference type="InterPro" id="IPR023214">
    <property type="entry name" value="HAD_sf"/>
</dbReference>
<feature type="active site" description="Nucleophile" evidence="2">
    <location>
        <position position="9"/>
    </location>
</feature>
<dbReference type="SFLD" id="SFLDG01135">
    <property type="entry name" value="C1.5.6:_HAD__Beta-PGM__Phospha"/>
    <property type="match status" value="1"/>
</dbReference>
<dbReference type="Gene3D" id="3.40.50.1000">
    <property type="entry name" value="HAD superfamily/HAD-like"/>
    <property type="match status" value="1"/>
</dbReference>
<dbReference type="EMBL" id="CP062983">
    <property type="protein sequence ID" value="QPC83509.1"/>
    <property type="molecule type" value="Genomic_DNA"/>
</dbReference>
<dbReference type="GO" id="GO:0050308">
    <property type="term" value="F:sugar-phosphatase activity"/>
    <property type="evidence" value="ECO:0007669"/>
    <property type="project" value="TreeGrafter"/>
</dbReference>
<dbReference type="GO" id="GO:0008801">
    <property type="term" value="F:beta-phosphoglucomutase activity"/>
    <property type="evidence" value="ECO:0007669"/>
    <property type="project" value="UniProtKB-EC"/>
</dbReference>
<feature type="binding site" evidence="3">
    <location>
        <begin position="9"/>
        <end position="11"/>
    </location>
    <ligand>
        <name>substrate</name>
    </ligand>
</feature>
<feature type="binding site" evidence="4">
    <location>
        <position position="170"/>
    </location>
    <ligand>
        <name>Mg(2+)</name>
        <dbReference type="ChEBI" id="CHEBI:18420"/>
    </ligand>
</feature>
<feature type="active site" description="Proton donor/acceptor" evidence="2">
    <location>
        <position position="11"/>
    </location>
</feature>
<evidence type="ECO:0000256" key="1">
    <source>
        <dbReference type="ARBA" id="ARBA00006171"/>
    </source>
</evidence>
<feature type="binding site" evidence="4">
    <location>
        <position position="9"/>
    </location>
    <ligand>
        <name>Mg(2+)</name>
        <dbReference type="ChEBI" id="CHEBI:18420"/>
    </ligand>
</feature>
<protein>
    <submittedName>
        <fullName evidence="6">Beta-phosphoglucomutase</fullName>
        <ecNumber evidence="6">5.4.2.6</ecNumber>
    </submittedName>
</protein>
<dbReference type="NCBIfam" id="TIGR02009">
    <property type="entry name" value="PGMB-YQAB-SF"/>
    <property type="match status" value="1"/>
</dbReference>
<dbReference type="Proteomes" id="UP000594468">
    <property type="component" value="Chromosome"/>
</dbReference>
<keyword evidence="7" id="KW-1185">Reference proteome</keyword>
<evidence type="ECO:0000256" key="3">
    <source>
        <dbReference type="PIRSR" id="PIRSR610972-2"/>
    </source>
</evidence>
<evidence type="ECO:0000256" key="4">
    <source>
        <dbReference type="PIRSR" id="PIRSR610972-3"/>
    </source>
</evidence>
<dbReference type="PANTHER" id="PTHR43481:SF4">
    <property type="entry name" value="GLYCEROL-1-PHOSPHATE PHOSPHOHYDROLASE 1-RELATED"/>
    <property type="match status" value="1"/>
</dbReference>
<evidence type="ECO:0000313" key="7">
    <source>
        <dbReference type="Proteomes" id="UP000594468"/>
    </source>
</evidence>
<gene>
    <name evidence="6" type="primary">pgmB</name>
    <name evidence="6" type="ORF">G4Y79_03755</name>
</gene>
<dbReference type="Gene3D" id="1.10.150.240">
    <property type="entry name" value="Putative phosphatase, domain 2"/>
    <property type="match status" value="1"/>
</dbReference>
<evidence type="ECO:0000256" key="2">
    <source>
        <dbReference type="PIRSR" id="PIRSR610972-1"/>
    </source>
</evidence>